<feature type="binding site" evidence="12">
    <location>
        <position position="290"/>
    </location>
    <ligand>
        <name>Zn(2+)</name>
        <dbReference type="ChEBI" id="CHEBI:29105"/>
        <label>2</label>
    </ligand>
</feature>
<keyword evidence="8 13" id="KW-1015">Disulfide bond</keyword>
<dbReference type="GO" id="GO:0016798">
    <property type="term" value="F:hydrolase activity, acting on glycosyl bonds"/>
    <property type="evidence" value="ECO:0007669"/>
    <property type="project" value="UniProtKB-KW"/>
</dbReference>
<dbReference type="InterPro" id="IPR011160">
    <property type="entry name" value="Sphingomy_PDE"/>
</dbReference>
<dbReference type="Pfam" id="PF00149">
    <property type="entry name" value="Metallophos"/>
    <property type="match status" value="1"/>
</dbReference>
<dbReference type="InterPro" id="IPR008139">
    <property type="entry name" value="SaposinB_dom"/>
</dbReference>
<evidence type="ECO:0000256" key="10">
    <source>
        <dbReference type="ARBA" id="ARBA00047268"/>
    </source>
</evidence>
<feature type="region of interest" description="Disordered" evidence="14">
    <location>
        <begin position="650"/>
        <end position="677"/>
    </location>
</feature>
<dbReference type="OrthoDB" id="282973at2759"/>
<comment type="caution">
    <text evidence="17">The sequence shown here is derived from an EMBL/GenBank/DDBJ whole genome shotgun (WGS) entry which is preliminary data.</text>
</comment>
<keyword evidence="9" id="KW-0325">Glycoprotein</keyword>
<evidence type="ECO:0000256" key="8">
    <source>
        <dbReference type="ARBA" id="ARBA00023157"/>
    </source>
</evidence>
<feature type="binding site" evidence="12">
    <location>
        <position position="199"/>
    </location>
    <ligand>
        <name>Zn(2+)</name>
        <dbReference type="ChEBI" id="CHEBI:29105"/>
        <label>1</label>
    </ligand>
</feature>
<dbReference type="OMA" id="AYINMEA"/>
<feature type="chain" id="PRO_5012872539" description="Sphingomyelin phosphodiesterase" evidence="15">
    <location>
        <begin position="23"/>
        <end position="699"/>
    </location>
</feature>
<feature type="binding site" evidence="12">
    <location>
        <position position="290"/>
    </location>
    <ligand>
        <name>Zn(2+)</name>
        <dbReference type="ChEBI" id="CHEBI:29105"/>
        <label>1</label>
    </ligand>
</feature>
<feature type="domain" description="Saposin B-type" evidence="16">
    <location>
        <begin position="69"/>
        <end position="161"/>
    </location>
</feature>
<evidence type="ECO:0000256" key="13">
    <source>
        <dbReference type="PIRSR" id="PIRSR000948-2"/>
    </source>
</evidence>
<evidence type="ECO:0000256" key="15">
    <source>
        <dbReference type="SAM" id="SignalP"/>
    </source>
</evidence>
<keyword evidence="18" id="KW-1185">Reference proteome</keyword>
<feature type="disulfide bond" evidence="13">
    <location>
        <begin position="105"/>
        <end position="119"/>
    </location>
</feature>
<dbReference type="GO" id="GO:0004767">
    <property type="term" value="F:sphingomyelin phosphodiesterase activity"/>
    <property type="evidence" value="ECO:0007669"/>
    <property type="project" value="UniProtKB-UniRule"/>
</dbReference>
<feature type="binding site" evidence="12">
    <location>
        <position position="478"/>
    </location>
    <ligand>
        <name>Zn(2+)</name>
        <dbReference type="ChEBI" id="CHEBI:29105"/>
        <label>2</label>
    </ligand>
</feature>
<dbReference type="InterPro" id="IPR029052">
    <property type="entry name" value="Metallo-depent_PP-like"/>
</dbReference>
<evidence type="ECO:0000313" key="17">
    <source>
        <dbReference type="EMBL" id="OXA48009.1"/>
    </source>
</evidence>
<keyword evidence="5 15" id="KW-0732">Signal</keyword>
<evidence type="ECO:0000256" key="11">
    <source>
        <dbReference type="PIRNR" id="PIRNR000948"/>
    </source>
</evidence>
<dbReference type="GO" id="GO:0005615">
    <property type="term" value="C:extracellular space"/>
    <property type="evidence" value="ECO:0007669"/>
    <property type="project" value="TreeGrafter"/>
</dbReference>
<dbReference type="PIRSF" id="PIRSF000948">
    <property type="entry name" value="Sphingomy_PDE"/>
    <property type="match status" value="1"/>
</dbReference>
<dbReference type="EC" id="3.1.4.12" evidence="11"/>
<dbReference type="InterPro" id="IPR004843">
    <property type="entry name" value="Calcineurin-like_PHP"/>
</dbReference>
<dbReference type="CDD" id="cd00842">
    <property type="entry name" value="MPP_ASMase"/>
    <property type="match status" value="1"/>
</dbReference>
<keyword evidence="7 12" id="KW-0862">Zinc</keyword>
<feature type="signal peptide" evidence="15">
    <location>
        <begin position="1"/>
        <end position="22"/>
    </location>
</feature>
<feature type="binding site" evidence="12">
    <location>
        <position position="201"/>
    </location>
    <ligand>
        <name>Zn(2+)</name>
        <dbReference type="ChEBI" id="CHEBI:29105"/>
        <label>1</label>
    </ligand>
</feature>
<gene>
    <name evidence="17" type="ORF">Fcan01_17454</name>
</gene>
<proteinExistence type="inferred from homology"/>
<dbReference type="InterPro" id="IPR045473">
    <property type="entry name" value="ASM_C"/>
</dbReference>
<dbReference type="GO" id="GO:0046513">
    <property type="term" value="P:ceramide biosynthetic process"/>
    <property type="evidence" value="ECO:0007669"/>
    <property type="project" value="UniProtKB-ARBA"/>
</dbReference>
<accession>A0A226DS16</accession>
<evidence type="ECO:0000313" key="18">
    <source>
        <dbReference type="Proteomes" id="UP000198287"/>
    </source>
</evidence>
<evidence type="ECO:0000256" key="2">
    <source>
        <dbReference type="ARBA" id="ARBA00008234"/>
    </source>
</evidence>
<dbReference type="Pfam" id="PF19272">
    <property type="entry name" value="ASMase_C"/>
    <property type="match status" value="1"/>
</dbReference>
<dbReference type="AlphaFoldDB" id="A0A226DS16"/>
<feature type="binding site" evidence="12">
    <location>
        <position position="333"/>
    </location>
    <ligand>
        <name>Zn(2+)</name>
        <dbReference type="ChEBI" id="CHEBI:29105"/>
        <label>2</label>
    </ligand>
</feature>
<evidence type="ECO:0000256" key="1">
    <source>
        <dbReference type="ARBA" id="ARBA00004613"/>
    </source>
</evidence>
<dbReference type="InterPro" id="IPR041805">
    <property type="entry name" value="ASMase/PPN1_MPP"/>
</dbReference>
<dbReference type="PANTHER" id="PTHR10340">
    <property type="entry name" value="SPHINGOMYELIN PHOSPHODIESTERASE"/>
    <property type="match status" value="1"/>
</dbReference>
<dbReference type="Gene3D" id="3.60.21.10">
    <property type="match status" value="1"/>
</dbReference>
<evidence type="ECO:0000256" key="14">
    <source>
        <dbReference type="SAM" id="MobiDB-lite"/>
    </source>
</evidence>
<comment type="similarity">
    <text evidence="2 11">Belongs to the acid sphingomyelinase family.</text>
</comment>
<evidence type="ECO:0000256" key="9">
    <source>
        <dbReference type="ARBA" id="ARBA00023180"/>
    </source>
</evidence>
<protein>
    <recommendedName>
        <fullName evidence="11">Sphingomyelin phosphodiesterase</fullName>
        <ecNumber evidence="11">3.1.4.12</ecNumber>
    </recommendedName>
</protein>
<dbReference type="GO" id="GO:0046872">
    <property type="term" value="F:metal ion binding"/>
    <property type="evidence" value="ECO:0007669"/>
    <property type="project" value="UniProtKB-KW"/>
</dbReference>
<comment type="catalytic activity">
    <reaction evidence="10">
        <text>a sphingomyelin + H2O = phosphocholine + an N-acylsphing-4-enine + H(+)</text>
        <dbReference type="Rhea" id="RHEA:19253"/>
        <dbReference type="ChEBI" id="CHEBI:15377"/>
        <dbReference type="ChEBI" id="CHEBI:15378"/>
        <dbReference type="ChEBI" id="CHEBI:17636"/>
        <dbReference type="ChEBI" id="CHEBI:52639"/>
        <dbReference type="ChEBI" id="CHEBI:295975"/>
        <dbReference type="EC" id="3.1.4.12"/>
    </reaction>
    <physiologicalReaction direction="left-to-right" evidence="10">
        <dbReference type="Rhea" id="RHEA:19254"/>
    </physiologicalReaction>
</comment>
<dbReference type="EMBL" id="LNIX01000012">
    <property type="protein sequence ID" value="OXA48009.1"/>
    <property type="molecule type" value="Genomic_DNA"/>
</dbReference>
<evidence type="ECO:0000256" key="3">
    <source>
        <dbReference type="ARBA" id="ARBA00022525"/>
    </source>
</evidence>
<evidence type="ECO:0000256" key="4">
    <source>
        <dbReference type="ARBA" id="ARBA00022723"/>
    </source>
</evidence>
<dbReference type="PROSITE" id="PS50015">
    <property type="entry name" value="SAP_B"/>
    <property type="match status" value="1"/>
</dbReference>
<dbReference type="STRING" id="158441.A0A226DS16"/>
<dbReference type="Proteomes" id="UP000198287">
    <property type="component" value="Unassembled WGS sequence"/>
</dbReference>
<feature type="binding site" evidence="12">
    <location>
        <position position="444"/>
    </location>
    <ligand>
        <name>Zn(2+)</name>
        <dbReference type="ChEBI" id="CHEBI:29105"/>
        <label>2</label>
    </ligand>
</feature>
<comment type="subcellular location">
    <subcellularLocation>
        <location evidence="1">Secreted</location>
    </subcellularLocation>
</comment>
<feature type="disulfide bond" evidence="13">
    <location>
        <begin position="214"/>
        <end position="219"/>
    </location>
</feature>
<reference evidence="17 18" key="1">
    <citation type="submission" date="2015-12" db="EMBL/GenBank/DDBJ databases">
        <title>The genome of Folsomia candida.</title>
        <authorList>
            <person name="Faddeeva A."/>
            <person name="Derks M.F."/>
            <person name="Anvar Y."/>
            <person name="Smit S."/>
            <person name="Van Straalen N."/>
            <person name="Roelofs D."/>
        </authorList>
    </citation>
    <scope>NUCLEOTIDE SEQUENCE [LARGE SCALE GENOMIC DNA]</scope>
    <source>
        <strain evidence="17 18">VU population</strain>
        <tissue evidence="17">Whole body</tissue>
    </source>
</reference>
<evidence type="ECO:0000256" key="5">
    <source>
        <dbReference type="ARBA" id="ARBA00022729"/>
    </source>
</evidence>
<feature type="compositionally biased region" description="Low complexity" evidence="14">
    <location>
        <begin position="653"/>
        <end position="677"/>
    </location>
</feature>
<evidence type="ECO:0000259" key="16">
    <source>
        <dbReference type="PROSITE" id="PS50015"/>
    </source>
</evidence>
<evidence type="ECO:0000256" key="12">
    <source>
        <dbReference type="PIRSR" id="PIRSR000948-1"/>
    </source>
</evidence>
<evidence type="ECO:0000256" key="7">
    <source>
        <dbReference type="ARBA" id="ARBA00022833"/>
    </source>
</evidence>
<keyword evidence="4 12" id="KW-0479">Metal-binding</keyword>
<dbReference type="PANTHER" id="PTHR10340:SF34">
    <property type="entry name" value="SPHINGOMYELIN PHOSPHODIESTERASE"/>
    <property type="match status" value="1"/>
</dbReference>
<dbReference type="SUPFAM" id="SSF56300">
    <property type="entry name" value="Metallo-dependent phosphatases"/>
    <property type="match status" value="1"/>
</dbReference>
<sequence>MRLSVGIWVVLLVAIGVVVTDAKMSEEQIKIVRKLPVKLEYQDNLIQHYDEVRSWVVSHTLSAPTPARASVPCFACRVLMNVVIELLRASEDIGGIVAILKLLACEALDVIDALHKDVCTGAIDMYAENLHYIVDNNPKLKAIDVCLVLLGKSGEDCDGERTEEFYNWVIRIKGDKPAILNPDPVPANTVPVKVLQLTDIHLDLDYVAGKDTKCGKPMCCQAWEADGVDDASSAGPHGDFKCDMPISAMNELFEYSAAIEGYCCLCAKLIASTPVLLDLMDYDFVMMTGDIPPHNVWNTTLLGNLEHFKSTNDKLLRLFPTDRSIPVYPVLGNHEPHPCNLYPPRSVWDVSDFDKSWMYNAFAEAYADQIKDPVAIEQFRQTGYYTIKHKDTNLRIVVINTNFGYTMNFWLLYKLDDPEGQLQWLSDTLEAAEVSNEKVFILGHMPPGSGSCWGTWSAQFERIILRYEAIIMAQFYGHTHNDAVQIFYDSSARPARPANSLYIGASTTAHTNLNPGFKVYHVDGGRGADSTWEIMDHETWIYNLTEANANVEPNGAMPWKLMYKAKETFNMGSFRPKDLDDLAYRMLFNEDLFANYHRFYHKDSDVRGSCTSSSCRLDYICDMVIANTNDYKHCDRFRAYFLIGETTTATQPTGGSETTAETTSETTESTTESTTAGSVTTSSRLIQLLITAVFVISQV</sequence>
<dbReference type="GO" id="GO:0016020">
    <property type="term" value="C:membrane"/>
    <property type="evidence" value="ECO:0007669"/>
    <property type="project" value="GOC"/>
</dbReference>
<dbReference type="GO" id="GO:0006685">
    <property type="term" value="P:sphingomyelin catabolic process"/>
    <property type="evidence" value="ECO:0007669"/>
    <property type="project" value="UniProtKB-UniRule"/>
</dbReference>
<keyword evidence="6 11" id="KW-0378">Hydrolase</keyword>
<feature type="binding site" evidence="12">
    <location>
        <position position="480"/>
    </location>
    <ligand>
        <name>Zn(2+)</name>
        <dbReference type="ChEBI" id="CHEBI:29105"/>
        <label>1</label>
    </ligand>
</feature>
<keyword evidence="3" id="KW-0964">Secreted</keyword>
<name>A0A226DS16_FOLCA</name>
<comment type="function">
    <text evidence="11">Converts sphingomyelin to ceramide.</text>
</comment>
<comment type="cofactor">
    <cofactor evidence="12">
        <name>Zn(2+)</name>
        <dbReference type="ChEBI" id="CHEBI:29105"/>
    </cofactor>
    <text evidence="12">Binds 2 Zn(2+) ions per subunit.</text>
</comment>
<feature type="disulfide bond" evidence="13">
    <location>
        <begin position="220"/>
        <end position="242"/>
    </location>
</feature>
<keyword evidence="11" id="KW-0326">Glycosidase</keyword>
<evidence type="ECO:0000256" key="6">
    <source>
        <dbReference type="ARBA" id="ARBA00022801"/>
    </source>
</evidence>
<organism evidence="17 18">
    <name type="scientific">Folsomia candida</name>
    <name type="common">Springtail</name>
    <dbReference type="NCBI Taxonomy" id="158441"/>
    <lineage>
        <taxon>Eukaryota</taxon>
        <taxon>Metazoa</taxon>
        <taxon>Ecdysozoa</taxon>
        <taxon>Arthropoda</taxon>
        <taxon>Hexapoda</taxon>
        <taxon>Collembola</taxon>
        <taxon>Entomobryomorpha</taxon>
        <taxon>Isotomoidea</taxon>
        <taxon>Isotomidae</taxon>
        <taxon>Proisotominae</taxon>
        <taxon>Folsomia</taxon>
    </lineage>
</organism>